<dbReference type="AlphaFoldDB" id="A0A448XD53"/>
<dbReference type="Proteomes" id="UP000784294">
    <property type="component" value="Unassembled WGS sequence"/>
</dbReference>
<proteinExistence type="predicted"/>
<organism evidence="1 2">
    <name type="scientific">Protopolystoma xenopodis</name>
    <dbReference type="NCBI Taxonomy" id="117903"/>
    <lineage>
        <taxon>Eukaryota</taxon>
        <taxon>Metazoa</taxon>
        <taxon>Spiralia</taxon>
        <taxon>Lophotrochozoa</taxon>
        <taxon>Platyhelminthes</taxon>
        <taxon>Monogenea</taxon>
        <taxon>Polyopisthocotylea</taxon>
        <taxon>Polystomatidea</taxon>
        <taxon>Polystomatidae</taxon>
        <taxon>Protopolystoma</taxon>
    </lineage>
</organism>
<evidence type="ECO:0000313" key="1">
    <source>
        <dbReference type="EMBL" id="VEL33886.1"/>
    </source>
</evidence>
<protein>
    <submittedName>
        <fullName evidence="1">Uncharacterized protein</fullName>
    </submittedName>
</protein>
<gene>
    <name evidence="1" type="ORF">PXEA_LOCUS27326</name>
</gene>
<keyword evidence="2" id="KW-1185">Reference proteome</keyword>
<comment type="caution">
    <text evidence="1">The sequence shown here is derived from an EMBL/GenBank/DDBJ whole genome shotgun (WGS) entry which is preliminary data.</text>
</comment>
<sequence>MLNTSHLKTYLFSLAVAEDQLVLSSTRPSPTPARTCASTGTRLLVSRQTGGVLKKVDLCAPFGADRASALKLRWRERTSLKVKAFLDEFALKLTRATDIREHRIDSVILQIAKSRLIELPPAPQEQTTGRPLTGLGLRVGEAGKGEFWFGLRPALIGQPCRLSSTMRRHIDFAPLSSEAFGHRLRHRHGQTAHRFRPTLSSGLSEFEICPLSIRT</sequence>
<reference evidence="1" key="1">
    <citation type="submission" date="2018-11" db="EMBL/GenBank/DDBJ databases">
        <authorList>
            <consortium name="Pathogen Informatics"/>
        </authorList>
    </citation>
    <scope>NUCLEOTIDE SEQUENCE</scope>
</reference>
<dbReference type="EMBL" id="CAAALY010246610">
    <property type="protein sequence ID" value="VEL33886.1"/>
    <property type="molecule type" value="Genomic_DNA"/>
</dbReference>
<accession>A0A448XD53</accession>
<name>A0A448XD53_9PLAT</name>
<evidence type="ECO:0000313" key="2">
    <source>
        <dbReference type="Proteomes" id="UP000784294"/>
    </source>
</evidence>